<dbReference type="RefSeq" id="WP_185176598.1">
    <property type="nucleotide sequence ID" value="NZ_CP059404.1"/>
</dbReference>
<evidence type="ECO:0000313" key="1">
    <source>
        <dbReference type="EMBL" id="QNE90225.1"/>
    </source>
</evidence>
<proteinExistence type="predicted"/>
<organism evidence="1 2">
    <name type="scientific">Corynebacterium incognita</name>
    <dbReference type="NCBI Taxonomy" id="2754725"/>
    <lineage>
        <taxon>Bacteria</taxon>
        <taxon>Bacillati</taxon>
        <taxon>Actinomycetota</taxon>
        <taxon>Actinomycetes</taxon>
        <taxon>Mycobacteriales</taxon>
        <taxon>Corynebacteriaceae</taxon>
        <taxon>Corynebacterium</taxon>
    </lineage>
</organism>
<dbReference type="AlphaFoldDB" id="A0A7G7CRK9"/>
<accession>A0A7G7CRK9</accession>
<keyword evidence="2" id="KW-1185">Reference proteome</keyword>
<dbReference type="EMBL" id="CP059404">
    <property type="protein sequence ID" value="QNE90225.1"/>
    <property type="molecule type" value="Genomic_DNA"/>
</dbReference>
<dbReference type="KEGG" id="cik:H0194_04390"/>
<sequence>MNLLTMTSHTATAVTAARRRGKHALSQQSLAAPPHTAAALKRALRRWADATADVERSLDTELDDVATLLRTINRTDDDAAQGLTRRMP</sequence>
<name>A0A7G7CRK9_9CORY</name>
<gene>
    <name evidence="1" type="ORF">H0194_04390</name>
</gene>
<reference evidence="1 2" key="1">
    <citation type="submission" date="2020-07" db="EMBL/GenBank/DDBJ databases">
        <title>Complete genome and description of Corynebacterium incognita strain Marseille-Q3630 sp. nov.</title>
        <authorList>
            <person name="Boxberger M."/>
        </authorList>
    </citation>
    <scope>NUCLEOTIDE SEQUENCE [LARGE SCALE GENOMIC DNA]</scope>
    <source>
        <strain evidence="1 2">Marseille-Q3630</strain>
    </source>
</reference>
<protein>
    <submittedName>
        <fullName evidence="1">Uncharacterized protein</fullName>
    </submittedName>
</protein>
<dbReference type="Proteomes" id="UP000515743">
    <property type="component" value="Chromosome"/>
</dbReference>
<evidence type="ECO:0000313" key="2">
    <source>
        <dbReference type="Proteomes" id="UP000515743"/>
    </source>
</evidence>